<evidence type="ECO:0000256" key="5">
    <source>
        <dbReference type="ARBA" id="ARBA00022801"/>
    </source>
</evidence>
<comment type="catalytic activity">
    <reaction evidence="1 7">
        <text>an S-(2-hydroxyacyl)glutathione + H2O = a 2-hydroxy carboxylate + glutathione + H(+)</text>
        <dbReference type="Rhea" id="RHEA:21864"/>
        <dbReference type="ChEBI" id="CHEBI:15377"/>
        <dbReference type="ChEBI" id="CHEBI:15378"/>
        <dbReference type="ChEBI" id="CHEBI:57925"/>
        <dbReference type="ChEBI" id="CHEBI:58896"/>
        <dbReference type="ChEBI" id="CHEBI:71261"/>
        <dbReference type="EC" id="3.1.2.6"/>
    </reaction>
</comment>
<feature type="binding site" evidence="7">
    <location>
        <position position="162"/>
    </location>
    <ligand>
        <name>Zn(2+)</name>
        <dbReference type="ChEBI" id="CHEBI:29105"/>
        <label>2</label>
    </ligand>
</feature>
<feature type="binding site" evidence="7">
    <location>
        <position position="106"/>
    </location>
    <ligand>
        <name>Zn(2+)</name>
        <dbReference type="ChEBI" id="CHEBI:29105"/>
        <label>1</label>
    </ligand>
</feature>
<name>A0ABP9R1L6_9RHOO</name>
<keyword evidence="5 7" id="KW-0378">Hydrolase</keyword>
<dbReference type="Pfam" id="PF00753">
    <property type="entry name" value="Lactamase_B"/>
    <property type="match status" value="1"/>
</dbReference>
<dbReference type="InterPro" id="IPR001279">
    <property type="entry name" value="Metallo-B-lactamas"/>
</dbReference>
<proteinExistence type="inferred from homology"/>
<evidence type="ECO:0000313" key="9">
    <source>
        <dbReference type="EMBL" id="GAA5170429.1"/>
    </source>
</evidence>
<dbReference type="EC" id="3.1.2.6" evidence="7"/>
<dbReference type="PANTHER" id="PTHR43705">
    <property type="entry name" value="HYDROXYACYLGLUTATHIONE HYDROLASE"/>
    <property type="match status" value="1"/>
</dbReference>
<dbReference type="InterPro" id="IPR050110">
    <property type="entry name" value="Glyoxalase_II_hydrolase"/>
</dbReference>
<gene>
    <name evidence="7 9" type="primary">gloB</name>
    <name evidence="9" type="ORF">GCM10025770_33340</name>
</gene>
<comment type="pathway">
    <text evidence="2 7">Secondary metabolite metabolism; methylglyoxal degradation; (R)-lactate from methylglyoxal: step 2/2.</text>
</comment>
<dbReference type="EMBL" id="BAABLD010000017">
    <property type="protein sequence ID" value="GAA5170429.1"/>
    <property type="molecule type" value="Genomic_DNA"/>
</dbReference>
<dbReference type="HAMAP" id="MF_01374">
    <property type="entry name" value="Glyoxalase_2"/>
    <property type="match status" value="1"/>
</dbReference>
<dbReference type="SUPFAM" id="SSF56281">
    <property type="entry name" value="Metallo-hydrolase/oxidoreductase"/>
    <property type="match status" value="1"/>
</dbReference>
<dbReference type="NCBIfam" id="TIGR03413">
    <property type="entry name" value="GSH_gloB"/>
    <property type="match status" value="1"/>
</dbReference>
<comment type="cofactor">
    <cofactor evidence="7">
        <name>Zn(2+)</name>
        <dbReference type="ChEBI" id="CHEBI:29105"/>
    </cofactor>
    <text evidence="7">Binds 2 Zn(2+) ions per subunit.</text>
</comment>
<comment type="function">
    <text evidence="7">Thiolesterase that catalyzes the hydrolysis of S-D-lactoyl-glutathione to form glutathione and D-lactic acid.</text>
</comment>
<organism evidence="9 10">
    <name type="scientific">Viridibacterium curvum</name>
    <dbReference type="NCBI Taxonomy" id="1101404"/>
    <lineage>
        <taxon>Bacteria</taxon>
        <taxon>Pseudomonadati</taxon>
        <taxon>Pseudomonadota</taxon>
        <taxon>Betaproteobacteria</taxon>
        <taxon>Rhodocyclales</taxon>
        <taxon>Rhodocyclaceae</taxon>
        <taxon>Viridibacterium</taxon>
    </lineage>
</organism>
<dbReference type="InterPro" id="IPR032282">
    <property type="entry name" value="HAGH_C"/>
</dbReference>
<dbReference type="InterPro" id="IPR035680">
    <property type="entry name" value="Clx_II_MBL"/>
</dbReference>
<keyword evidence="4 7" id="KW-0479">Metal-binding</keyword>
<dbReference type="Proteomes" id="UP001500547">
    <property type="component" value="Unassembled WGS sequence"/>
</dbReference>
<comment type="similarity">
    <text evidence="3 7">Belongs to the metallo-beta-lactamase superfamily. Glyoxalase II family.</text>
</comment>
<evidence type="ECO:0000256" key="2">
    <source>
        <dbReference type="ARBA" id="ARBA00004963"/>
    </source>
</evidence>
<feature type="binding site" evidence="7">
    <location>
        <position position="52"/>
    </location>
    <ligand>
        <name>Zn(2+)</name>
        <dbReference type="ChEBI" id="CHEBI:29105"/>
        <label>1</label>
    </ligand>
</feature>
<evidence type="ECO:0000256" key="7">
    <source>
        <dbReference type="HAMAP-Rule" id="MF_01374"/>
    </source>
</evidence>
<evidence type="ECO:0000313" key="10">
    <source>
        <dbReference type="Proteomes" id="UP001500547"/>
    </source>
</evidence>
<feature type="binding site" evidence="7">
    <location>
        <position position="57"/>
    </location>
    <ligand>
        <name>Zn(2+)</name>
        <dbReference type="ChEBI" id="CHEBI:29105"/>
        <label>2</label>
    </ligand>
</feature>
<keyword evidence="6 7" id="KW-0862">Zinc</keyword>
<comment type="caution">
    <text evidence="9">The sequence shown here is derived from an EMBL/GenBank/DDBJ whole genome shotgun (WGS) entry which is preliminary data.</text>
</comment>
<protein>
    <recommendedName>
        <fullName evidence="7">Hydroxyacylglutathione hydrolase</fullName>
        <ecNumber evidence="7">3.1.2.6</ecNumber>
    </recommendedName>
    <alternativeName>
        <fullName evidence="7">Glyoxalase II</fullName>
        <shortName evidence="7">Glx II</shortName>
    </alternativeName>
</protein>
<dbReference type="Gene3D" id="3.60.15.10">
    <property type="entry name" value="Ribonuclease Z/Hydroxyacylglutathione hydrolase-like"/>
    <property type="match status" value="1"/>
</dbReference>
<evidence type="ECO:0000256" key="4">
    <source>
        <dbReference type="ARBA" id="ARBA00022723"/>
    </source>
</evidence>
<feature type="domain" description="Metallo-beta-lactamase" evidence="8">
    <location>
        <begin position="11"/>
        <end position="162"/>
    </location>
</feature>
<dbReference type="CDD" id="cd07723">
    <property type="entry name" value="hydroxyacylglutathione_hydrolase_MBL-fold"/>
    <property type="match status" value="1"/>
</dbReference>
<dbReference type="Pfam" id="PF16123">
    <property type="entry name" value="HAGH_C"/>
    <property type="match status" value="1"/>
</dbReference>
<evidence type="ECO:0000259" key="8">
    <source>
        <dbReference type="SMART" id="SM00849"/>
    </source>
</evidence>
<evidence type="ECO:0000256" key="3">
    <source>
        <dbReference type="ARBA" id="ARBA00006759"/>
    </source>
</evidence>
<dbReference type="PIRSF" id="PIRSF005457">
    <property type="entry name" value="Glx"/>
    <property type="match status" value="1"/>
</dbReference>
<accession>A0ABP9R1L6</accession>
<reference evidence="10" key="1">
    <citation type="journal article" date="2019" name="Int. J. Syst. Evol. Microbiol.">
        <title>The Global Catalogue of Microorganisms (GCM) 10K type strain sequencing project: providing services to taxonomists for standard genome sequencing and annotation.</title>
        <authorList>
            <consortium name="The Broad Institute Genomics Platform"/>
            <consortium name="The Broad Institute Genome Sequencing Center for Infectious Disease"/>
            <person name="Wu L."/>
            <person name="Ma J."/>
        </authorList>
    </citation>
    <scope>NUCLEOTIDE SEQUENCE [LARGE SCALE GENOMIC DNA]</scope>
    <source>
        <strain evidence="10">JCM 18715</strain>
    </source>
</reference>
<dbReference type="InterPro" id="IPR036866">
    <property type="entry name" value="RibonucZ/Hydroxyglut_hydro"/>
</dbReference>
<dbReference type="PANTHER" id="PTHR43705:SF1">
    <property type="entry name" value="HYDROXYACYLGLUTATHIONE HYDROLASE GLOB"/>
    <property type="match status" value="1"/>
</dbReference>
<evidence type="ECO:0000256" key="1">
    <source>
        <dbReference type="ARBA" id="ARBA00001623"/>
    </source>
</evidence>
<dbReference type="GO" id="GO:0016787">
    <property type="term" value="F:hydrolase activity"/>
    <property type="evidence" value="ECO:0007669"/>
    <property type="project" value="UniProtKB-KW"/>
</dbReference>
<dbReference type="SMART" id="SM00849">
    <property type="entry name" value="Lactamase_B"/>
    <property type="match status" value="1"/>
</dbReference>
<keyword evidence="10" id="KW-1185">Reference proteome</keyword>
<feature type="binding site" evidence="7">
    <location>
        <position position="123"/>
    </location>
    <ligand>
        <name>Zn(2+)</name>
        <dbReference type="ChEBI" id="CHEBI:29105"/>
        <label>1</label>
    </ligand>
</feature>
<feature type="binding site" evidence="7">
    <location>
        <position position="56"/>
    </location>
    <ligand>
        <name>Zn(2+)</name>
        <dbReference type="ChEBI" id="CHEBI:29105"/>
        <label>2</label>
    </ligand>
</feature>
<sequence length="250" mass="26987">MEIVPLPALRDNYIWLQREGKECVVVDPGDPAPVRAYLAEHALELVGILVTHRHNDHIGGIPALLEDRPVPVYGPPSIAVVSHAVREGDTLQVPGAQLRVWAVPGHTEEHIAYLGEDFVFCGDTIFSAGCGRILGTASAAEFHASLTRLASLPGHTRLYCTHEYTLANLRFAAMVEPENAARAAYATRCTGLREQGLPTVPALLEAELAINPFLRTAEPAIQASVSQHAGQEMQSPPAVFAALRAWKDIA</sequence>
<comment type="subunit">
    <text evidence="7">Monomer.</text>
</comment>
<feature type="binding site" evidence="7">
    <location>
        <position position="123"/>
    </location>
    <ligand>
        <name>Zn(2+)</name>
        <dbReference type="ChEBI" id="CHEBI:29105"/>
        <label>2</label>
    </ligand>
</feature>
<evidence type="ECO:0000256" key="6">
    <source>
        <dbReference type="ARBA" id="ARBA00022833"/>
    </source>
</evidence>
<dbReference type="InterPro" id="IPR017782">
    <property type="entry name" value="Hydroxyacylglutathione_Hdrlase"/>
</dbReference>
<feature type="binding site" evidence="7">
    <location>
        <position position="54"/>
    </location>
    <ligand>
        <name>Zn(2+)</name>
        <dbReference type="ChEBI" id="CHEBI:29105"/>
        <label>1</label>
    </ligand>
</feature>